<sequence>MAQVGDTLPEVRRTITKVSLFLFGVAHWTAHRIHWDEEYAKAAGFRGPLVTANLLSAINAELVTGWGGPGAQLRRLEERNVGPAVAGDTVVAKGMVTAVAPGAGGDRVTCALEMSTADGVVIVKGEADVVLPAGPARSAISGR</sequence>
<dbReference type="SUPFAM" id="SSF54637">
    <property type="entry name" value="Thioesterase/thiol ester dehydrase-isomerase"/>
    <property type="match status" value="1"/>
</dbReference>
<comment type="caution">
    <text evidence="3">The sequence shown here is derived from an EMBL/GenBank/DDBJ whole genome shotgun (WGS) entry which is preliminary data.</text>
</comment>
<dbReference type="Pfam" id="PF01575">
    <property type="entry name" value="MaoC_dehydratas"/>
    <property type="match status" value="1"/>
</dbReference>
<dbReference type="InterPro" id="IPR002539">
    <property type="entry name" value="MaoC-like_dom"/>
</dbReference>
<evidence type="ECO:0000259" key="2">
    <source>
        <dbReference type="Pfam" id="PF01575"/>
    </source>
</evidence>
<dbReference type="InterPro" id="IPR029069">
    <property type="entry name" value="HotDog_dom_sf"/>
</dbReference>
<proteinExistence type="inferred from homology"/>
<organism evidence="3 4">
    <name type="scientific">Dactylosporangium sucinum</name>
    <dbReference type="NCBI Taxonomy" id="1424081"/>
    <lineage>
        <taxon>Bacteria</taxon>
        <taxon>Bacillati</taxon>
        <taxon>Actinomycetota</taxon>
        <taxon>Actinomycetes</taxon>
        <taxon>Micromonosporales</taxon>
        <taxon>Micromonosporaceae</taxon>
        <taxon>Dactylosporangium</taxon>
    </lineage>
</organism>
<keyword evidence="4" id="KW-1185">Reference proteome</keyword>
<dbReference type="Gene3D" id="3.10.129.10">
    <property type="entry name" value="Hotdog Thioesterase"/>
    <property type="match status" value="1"/>
</dbReference>
<dbReference type="Proteomes" id="UP000642070">
    <property type="component" value="Unassembled WGS sequence"/>
</dbReference>
<evidence type="ECO:0000313" key="3">
    <source>
        <dbReference type="EMBL" id="GGM64819.1"/>
    </source>
</evidence>
<feature type="domain" description="MaoC-like" evidence="2">
    <location>
        <begin position="9"/>
        <end position="103"/>
    </location>
</feature>
<protein>
    <recommendedName>
        <fullName evidence="2">MaoC-like domain-containing protein</fullName>
    </recommendedName>
</protein>
<evidence type="ECO:0000313" key="4">
    <source>
        <dbReference type="Proteomes" id="UP000642070"/>
    </source>
</evidence>
<comment type="similarity">
    <text evidence="1">Belongs to the enoyl-CoA hydratase/isomerase family.</text>
</comment>
<dbReference type="AlphaFoldDB" id="A0A917U9K6"/>
<gene>
    <name evidence="3" type="ORF">GCM10007977_077820</name>
</gene>
<reference evidence="3" key="1">
    <citation type="journal article" date="2014" name="Int. J. Syst. Evol. Microbiol.">
        <title>Complete genome sequence of Corynebacterium casei LMG S-19264T (=DSM 44701T), isolated from a smear-ripened cheese.</title>
        <authorList>
            <consortium name="US DOE Joint Genome Institute (JGI-PGF)"/>
            <person name="Walter F."/>
            <person name="Albersmeier A."/>
            <person name="Kalinowski J."/>
            <person name="Ruckert C."/>
        </authorList>
    </citation>
    <scope>NUCLEOTIDE SEQUENCE</scope>
    <source>
        <strain evidence="3">JCM 19831</strain>
    </source>
</reference>
<dbReference type="RefSeq" id="WP_190255060.1">
    <property type="nucleotide sequence ID" value="NZ_BMPI01000050.1"/>
</dbReference>
<accession>A0A917U9K6</accession>
<dbReference type="EMBL" id="BMPI01000050">
    <property type="protein sequence ID" value="GGM64819.1"/>
    <property type="molecule type" value="Genomic_DNA"/>
</dbReference>
<reference evidence="3" key="2">
    <citation type="submission" date="2020-09" db="EMBL/GenBank/DDBJ databases">
        <authorList>
            <person name="Sun Q."/>
            <person name="Ohkuma M."/>
        </authorList>
    </citation>
    <scope>NUCLEOTIDE SEQUENCE</scope>
    <source>
        <strain evidence="3">JCM 19831</strain>
    </source>
</reference>
<name>A0A917U9K6_9ACTN</name>
<evidence type="ECO:0000256" key="1">
    <source>
        <dbReference type="ARBA" id="ARBA00005254"/>
    </source>
</evidence>